<dbReference type="GO" id="GO:0005737">
    <property type="term" value="C:cytoplasm"/>
    <property type="evidence" value="ECO:0007669"/>
    <property type="project" value="TreeGrafter"/>
</dbReference>
<keyword evidence="8" id="KW-1185">Reference proteome</keyword>
<dbReference type="EC" id="1.4.3.19" evidence="5"/>
<proteinExistence type="predicted"/>
<evidence type="ECO:0000259" key="6">
    <source>
        <dbReference type="Pfam" id="PF01266"/>
    </source>
</evidence>
<dbReference type="NCBIfam" id="TIGR02352">
    <property type="entry name" value="thiamin_ThiO"/>
    <property type="match status" value="1"/>
</dbReference>
<dbReference type="Gene3D" id="3.50.50.60">
    <property type="entry name" value="FAD/NAD(P)-binding domain"/>
    <property type="match status" value="1"/>
</dbReference>
<dbReference type="Gene3D" id="3.30.9.10">
    <property type="entry name" value="D-Amino Acid Oxidase, subunit A, domain 2"/>
    <property type="match status" value="1"/>
</dbReference>
<reference evidence="7" key="1">
    <citation type="journal article" date="2014" name="Int. J. Syst. Evol. Microbiol.">
        <title>Complete genome sequence of Corynebacterium casei LMG S-19264T (=DSM 44701T), isolated from a smear-ripened cheese.</title>
        <authorList>
            <consortium name="US DOE Joint Genome Institute (JGI-PGF)"/>
            <person name="Walter F."/>
            <person name="Albersmeier A."/>
            <person name="Kalinowski J."/>
            <person name="Ruckert C."/>
        </authorList>
    </citation>
    <scope>NUCLEOTIDE SEQUENCE</scope>
    <source>
        <strain evidence="7">CGMCC 1.15178</strain>
    </source>
</reference>
<keyword evidence="2" id="KW-0784">Thiamine biosynthesis</keyword>
<dbReference type="PANTHER" id="PTHR13847">
    <property type="entry name" value="SARCOSINE DEHYDROGENASE-RELATED"/>
    <property type="match status" value="1"/>
</dbReference>
<dbReference type="PANTHER" id="PTHR13847:SF289">
    <property type="entry name" value="GLYCINE OXIDASE"/>
    <property type="match status" value="1"/>
</dbReference>
<dbReference type="GO" id="GO:0050660">
    <property type="term" value="F:flavin adenine dinucleotide binding"/>
    <property type="evidence" value="ECO:0007669"/>
    <property type="project" value="InterPro"/>
</dbReference>
<dbReference type="InterPro" id="IPR012727">
    <property type="entry name" value="Gly_oxidase_ThiO"/>
</dbReference>
<evidence type="ECO:0000256" key="5">
    <source>
        <dbReference type="ARBA" id="ARBA00050018"/>
    </source>
</evidence>
<dbReference type="InterPro" id="IPR036188">
    <property type="entry name" value="FAD/NAD-bd_sf"/>
</dbReference>
<dbReference type="SUPFAM" id="SSF54373">
    <property type="entry name" value="FAD-linked reductases, C-terminal domain"/>
    <property type="match status" value="1"/>
</dbReference>
<dbReference type="Proteomes" id="UP000612456">
    <property type="component" value="Unassembled WGS sequence"/>
</dbReference>
<keyword evidence="3" id="KW-0560">Oxidoreductase</keyword>
<feature type="domain" description="FAD dependent oxidoreductase" evidence="6">
    <location>
        <begin position="6"/>
        <end position="351"/>
    </location>
</feature>
<gene>
    <name evidence="7" type="ORF">GCM10010911_11480</name>
</gene>
<comment type="pathway">
    <text evidence="1">Cofactor biosynthesis; thiamine diphosphate biosynthesis.</text>
</comment>
<evidence type="ECO:0000256" key="4">
    <source>
        <dbReference type="ARBA" id="ARBA00049872"/>
    </source>
</evidence>
<evidence type="ECO:0000256" key="2">
    <source>
        <dbReference type="ARBA" id="ARBA00022977"/>
    </source>
</evidence>
<evidence type="ECO:0000313" key="7">
    <source>
        <dbReference type="EMBL" id="GGD55479.1"/>
    </source>
</evidence>
<reference evidence="7" key="2">
    <citation type="submission" date="2020-09" db="EMBL/GenBank/DDBJ databases">
        <authorList>
            <person name="Sun Q."/>
            <person name="Zhou Y."/>
        </authorList>
    </citation>
    <scope>NUCLEOTIDE SEQUENCE</scope>
    <source>
        <strain evidence="7">CGMCC 1.15178</strain>
    </source>
</reference>
<accession>A0A916YQR2</accession>
<comment type="caution">
    <text evidence="7">The sequence shown here is derived from an EMBL/GenBank/DDBJ whole genome shotgun (WGS) entry which is preliminary data.</text>
</comment>
<evidence type="ECO:0000256" key="1">
    <source>
        <dbReference type="ARBA" id="ARBA00004948"/>
    </source>
</evidence>
<dbReference type="InterPro" id="IPR006076">
    <property type="entry name" value="FAD-dep_OxRdtase"/>
</dbReference>
<name>A0A916YQR2_9BACL</name>
<dbReference type="RefSeq" id="WP_188989948.1">
    <property type="nucleotide sequence ID" value="NZ_BMHP01000001.1"/>
</dbReference>
<evidence type="ECO:0000313" key="8">
    <source>
        <dbReference type="Proteomes" id="UP000612456"/>
    </source>
</evidence>
<dbReference type="GO" id="GO:0043799">
    <property type="term" value="F:glycine oxidase activity"/>
    <property type="evidence" value="ECO:0007669"/>
    <property type="project" value="UniProtKB-EC"/>
</dbReference>
<dbReference type="AlphaFoldDB" id="A0A916YQR2"/>
<dbReference type="SUPFAM" id="SSF51905">
    <property type="entry name" value="FAD/NAD(P)-binding domain"/>
    <property type="match status" value="1"/>
</dbReference>
<dbReference type="Pfam" id="PF01266">
    <property type="entry name" value="DAO"/>
    <property type="match status" value="1"/>
</dbReference>
<sequence length="384" mass="40760">MTRKYDAIIVGGGVIGSSIAYHMAARGLKVALLERERLGGQASSAAAGMLGAQAEISEPGPLFELSRRSRSLFPELAIRLRELSGIDIGLERKGLLRVATTEQEMNSLLHTIEFQRGAGEQADWLSGNEVRRLEPGLSPDILGAMLAEGDGHVLAPELSLAFAKAAAVLGADIREYSEVQSLVLEQGAVSGVRTRDGTLYGERVVMAAGTWSGPLLAQAGLACPIYPVQGECFSVLSHAPLVKATIFGHGCYLVPKKGGRLIVGATMNEHSYDRKVTAGGIGGLLAAAIRLLPGIAAAEWESAWSGLRPQTADGLPFIGGHQDLLHVYVAAGHYRNGILLSPITGQLAADWAEGKAAEGDYLEAFRLDRPLPKTERVNQDEFAH</sequence>
<evidence type="ECO:0000256" key="3">
    <source>
        <dbReference type="ARBA" id="ARBA00023002"/>
    </source>
</evidence>
<organism evidence="7 8">
    <name type="scientific">Paenibacillus nasutitermitis</name>
    <dbReference type="NCBI Taxonomy" id="1652958"/>
    <lineage>
        <taxon>Bacteria</taxon>
        <taxon>Bacillati</taxon>
        <taxon>Bacillota</taxon>
        <taxon>Bacilli</taxon>
        <taxon>Bacillales</taxon>
        <taxon>Paenibacillaceae</taxon>
        <taxon>Paenibacillus</taxon>
    </lineage>
</organism>
<comment type="catalytic activity">
    <reaction evidence="4">
        <text>glycine + O2 + H2O = glyoxylate + H2O2 + NH4(+)</text>
        <dbReference type="Rhea" id="RHEA:11532"/>
        <dbReference type="ChEBI" id="CHEBI:15377"/>
        <dbReference type="ChEBI" id="CHEBI:15379"/>
        <dbReference type="ChEBI" id="CHEBI:16240"/>
        <dbReference type="ChEBI" id="CHEBI:28938"/>
        <dbReference type="ChEBI" id="CHEBI:36655"/>
        <dbReference type="ChEBI" id="CHEBI:57305"/>
        <dbReference type="EC" id="1.4.3.19"/>
    </reaction>
</comment>
<protein>
    <recommendedName>
        <fullName evidence="5">glycine oxidase</fullName>
        <ecNumber evidence="5">1.4.3.19</ecNumber>
    </recommendedName>
</protein>
<dbReference type="EMBL" id="BMHP01000001">
    <property type="protein sequence ID" value="GGD55479.1"/>
    <property type="molecule type" value="Genomic_DNA"/>
</dbReference>
<dbReference type="GO" id="GO:0009228">
    <property type="term" value="P:thiamine biosynthetic process"/>
    <property type="evidence" value="ECO:0007669"/>
    <property type="project" value="UniProtKB-KW"/>
</dbReference>